<evidence type="ECO:0000256" key="4">
    <source>
        <dbReference type="ARBA" id="ARBA00023159"/>
    </source>
</evidence>
<gene>
    <name evidence="7" type="ORF">G7Y31_04965</name>
</gene>
<dbReference type="SUPFAM" id="SSF53850">
    <property type="entry name" value="Periplasmic binding protein-like II"/>
    <property type="match status" value="1"/>
</dbReference>
<evidence type="ECO:0000259" key="6">
    <source>
        <dbReference type="PROSITE" id="PS50931"/>
    </source>
</evidence>
<protein>
    <submittedName>
        <fullName evidence="7">ArgP/LysG family DNA-binding transcriptional regulator</fullName>
    </submittedName>
</protein>
<evidence type="ECO:0000256" key="5">
    <source>
        <dbReference type="ARBA" id="ARBA00023163"/>
    </source>
</evidence>
<dbReference type="Gene3D" id="1.10.10.10">
    <property type="entry name" value="Winged helix-like DNA-binding domain superfamily/Winged helix DNA-binding domain"/>
    <property type="match status" value="1"/>
</dbReference>
<keyword evidence="5" id="KW-0804">Transcription</keyword>
<keyword evidence="4" id="KW-0010">Activator</keyword>
<keyword evidence="8" id="KW-1185">Reference proteome</keyword>
<dbReference type="Pfam" id="PF03466">
    <property type="entry name" value="LysR_substrate"/>
    <property type="match status" value="1"/>
</dbReference>
<dbReference type="PANTHER" id="PTHR30579">
    <property type="entry name" value="TRANSCRIPTIONAL REGULATOR"/>
    <property type="match status" value="1"/>
</dbReference>
<proteinExistence type="inferred from homology"/>
<evidence type="ECO:0000256" key="3">
    <source>
        <dbReference type="ARBA" id="ARBA00023125"/>
    </source>
</evidence>
<dbReference type="InterPro" id="IPR005119">
    <property type="entry name" value="LysR_subst-bd"/>
</dbReference>
<sequence length="293" mass="31857">MNQTHLETLLAIVEEGSFEDAATVLGISPSAVSQRIKALESSTGRVLLRRALPVTPTEAGEVLVQTARRVALVHDEARRAWGERMRSVPLSVAVNADSLHTWFAPVIAAVANHTDAALRIRVEDEVATLGMLRRGDVMGAVTSESTPVAGCESTRLGAMRYFAVAAPSLAQSADTALRTGRWHELPLVLYSQQDPVLKEGLRRHGIGLRDIQARVSYLPNIDAHNEAVRAGLGWGLIPQLQAQPLLDSGELVVVDPAPLDLELYWQCWRLDSELLERLNGFVYRAAQGLATPA</sequence>
<reference evidence="7 8" key="1">
    <citation type="submission" date="2020-11" db="EMBL/GenBank/DDBJ databases">
        <title>Corynebacterium sp. ZJ-599.</title>
        <authorList>
            <person name="Zhou J."/>
        </authorList>
    </citation>
    <scope>NUCLEOTIDE SEQUENCE [LARGE SCALE GENOMIC DNA]</scope>
    <source>
        <strain evidence="7 8">ZJ-599</strain>
    </source>
</reference>
<dbReference type="InterPro" id="IPR036388">
    <property type="entry name" value="WH-like_DNA-bd_sf"/>
</dbReference>
<evidence type="ECO:0000256" key="1">
    <source>
        <dbReference type="ARBA" id="ARBA00009437"/>
    </source>
</evidence>
<organism evidence="7 8">
    <name type="scientific">Corynebacterium lizhenjunii</name>
    <dbReference type="NCBI Taxonomy" id="2709394"/>
    <lineage>
        <taxon>Bacteria</taxon>
        <taxon>Bacillati</taxon>
        <taxon>Actinomycetota</taxon>
        <taxon>Actinomycetes</taxon>
        <taxon>Mycobacteriales</taxon>
        <taxon>Corynebacteriaceae</taxon>
        <taxon>Corynebacterium</taxon>
    </lineage>
</organism>
<dbReference type="PROSITE" id="PS50931">
    <property type="entry name" value="HTH_LYSR"/>
    <property type="match status" value="1"/>
</dbReference>
<dbReference type="InterPro" id="IPR036390">
    <property type="entry name" value="WH_DNA-bd_sf"/>
</dbReference>
<evidence type="ECO:0000313" key="8">
    <source>
        <dbReference type="Proteomes" id="UP000594681"/>
    </source>
</evidence>
<dbReference type="PANTHER" id="PTHR30579:SF2">
    <property type="entry name" value="HTH-TYPE TRANSCRIPTIONAL REGULATOR ARGP"/>
    <property type="match status" value="1"/>
</dbReference>
<name>A0A7T0KHL1_9CORY</name>
<keyword evidence="2" id="KW-0805">Transcription regulation</keyword>
<feature type="domain" description="HTH lysR-type" evidence="6">
    <location>
        <begin position="1"/>
        <end position="57"/>
    </location>
</feature>
<dbReference type="Pfam" id="PF00126">
    <property type="entry name" value="HTH_1"/>
    <property type="match status" value="1"/>
</dbReference>
<dbReference type="NCBIfam" id="TIGR03298">
    <property type="entry name" value="argP"/>
    <property type="match status" value="1"/>
</dbReference>
<dbReference type="InterPro" id="IPR017685">
    <property type="entry name" value="ArgP"/>
</dbReference>
<accession>A0A7T0KHL1</accession>
<dbReference type="SUPFAM" id="SSF46785">
    <property type="entry name" value="Winged helix' DNA-binding domain"/>
    <property type="match status" value="1"/>
</dbReference>
<evidence type="ECO:0000256" key="2">
    <source>
        <dbReference type="ARBA" id="ARBA00023015"/>
    </source>
</evidence>
<dbReference type="InterPro" id="IPR000847">
    <property type="entry name" value="LysR_HTH_N"/>
</dbReference>
<dbReference type="Proteomes" id="UP000594681">
    <property type="component" value="Chromosome"/>
</dbReference>
<dbReference type="RefSeq" id="WP_165009168.1">
    <property type="nucleotide sequence ID" value="NZ_CP064954.1"/>
</dbReference>
<dbReference type="EMBL" id="CP064954">
    <property type="protein sequence ID" value="QPK80044.1"/>
    <property type="molecule type" value="Genomic_DNA"/>
</dbReference>
<dbReference type="Gene3D" id="3.40.190.290">
    <property type="match status" value="1"/>
</dbReference>
<dbReference type="GO" id="GO:0003677">
    <property type="term" value="F:DNA binding"/>
    <property type="evidence" value="ECO:0007669"/>
    <property type="project" value="UniProtKB-KW"/>
</dbReference>
<dbReference type="NCBIfam" id="NF002964">
    <property type="entry name" value="PRK03635.1"/>
    <property type="match status" value="1"/>
</dbReference>
<dbReference type="KEGG" id="cliz:G7Y31_04965"/>
<dbReference type="InterPro" id="IPR050176">
    <property type="entry name" value="LTTR"/>
</dbReference>
<keyword evidence="3 7" id="KW-0238">DNA-binding</keyword>
<dbReference type="AlphaFoldDB" id="A0A7T0KHL1"/>
<dbReference type="GO" id="GO:0003700">
    <property type="term" value="F:DNA-binding transcription factor activity"/>
    <property type="evidence" value="ECO:0007669"/>
    <property type="project" value="InterPro"/>
</dbReference>
<comment type="similarity">
    <text evidence="1">Belongs to the LysR transcriptional regulatory family.</text>
</comment>
<evidence type="ECO:0000313" key="7">
    <source>
        <dbReference type="EMBL" id="QPK80044.1"/>
    </source>
</evidence>